<dbReference type="Pfam" id="PF00584">
    <property type="entry name" value="SecE"/>
    <property type="match status" value="1"/>
</dbReference>
<dbReference type="GO" id="GO:0009306">
    <property type="term" value="P:protein secretion"/>
    <property type="evidence" value="ECO:0007669"/>
    <property type="project" value="InterPro"/>
</dbReference>
<evidence type="ECO:0000256" key="1">
    <source>
        <dbReference type="ARBA" id="ARBA00004370"/>
    </source>
</evidence>
<dbReference type="EMBL" id="FPHH01000121">
    <property type="protein sequence ID" value="SFV69418.1"/>
    <property type="molecule type" value="Genomic_DNA"/>
</dbReference>
<evidence type="ECO:0000256" key="3">
    <source>
        <dbReference type="ARBA" id="ARBA00022692"/>
    </source>
</evidence>
<protein>
    <submittedName>
        <fullName evidence="9">Preprotein translocase subunit SecE (TC 3.A.5.1.1)</fullName>
    </submittedName>
</protein>
<dbReference type="InterPro" id="IPR005807">
    <property type="entry name" value="SecE_bac"/>
</dbReference>
<organism evidence="9">
    <name type="scientific">hydrothermal vent metagenome</name>
    <dbReference type="NCBI Taxonomy" id="652676"/>
    <lineage>
        <taxon>unclassified sequences</taxon>
        <taxon>metagenomes</taxon>
        <taxon>ecological metagenomes</taxon>
    </lineage>
</organism>
<keyword evidence="3 8" id="KW-0812">Transmembrane</keyword>
<dbReference type="Gene3D" id="1.20.5.1030">
    <property type="entry name" value="Preprotein translocase secy subunit"/>
    <property type="match status" value="1"/>
</dbReference>
<keyword evidence="2" id="KW-0813">Transport</keyword>
<keyword evidence="7 8" id="KW-0472">Membrane</keyword>
<feature type="transmembrane region" description="Helical" evidence="8">
    <location>
        <begin position="28"/>
        <end position="50"/>
    </location>
</feature>
<keyword evidence="5 8" id="KW-1133">Transmembrane helix</keyword>
<evidence type="ECO:0000256" key="7">
    <source>
        <dbReference type="ARBA" id="ARBA00023136"/>
    </source>
</evidence>
<dbReference type="HAMAP" id="MF_00422">
    <property type="entry name" value="SecE"/>
    <property type="match status" value="1"/>
</dbReference>
<sequence length="59" mass="6341">MDLSKYIRSAKLELSKVIFPTKGQVKQAYIAVVIVVSAVAAFLALVDLLMSSIMSVILG</sequence>
<dbReference type="GO" id="GO:0016020">
    <property type="term" value="C:membrane"/>
    <property type="evidence" value="ECO:0007669"/>
    <property type="project" value="UniProtKB-SubCell"/>
</dbReference>
<dbReference type="GO" id="GO:0006886">
    <property type="term" value="P:intracellular protein transport"/>
    <property type="evidence" value="ECO:0007669"/>
    <property type="project" value="InterPro"/>
</dbReference>
<dbReference type="GO" id="GO:0006605">
    <property type="term" value="P:protein targeting"/>
    <property type="evidence" value="ECO:0007669"/>
    <property type="project" value="InterPro"/>
</dbReference>
<dbReference type="InterPro" id="IPR038379">
    <property type="entry name" value="SecE_sf"/>
</dbReference>
<evidence type="ECO:0000256" key="2">
    <source>
        <dbReference type="ARBA" id="ARBA00022448"/>
    </source>
</evidence>
<name>A0A1W1CU58_9ZZZZ</name>
<evidence type="ECO:0000256" key="5">
    <source>
        <dbReference type="ARBA" id="ARBA00022989"/>
    </source>
</evidence>
<keyword evidence="4" id="KW-0653">Protein transport</keyword>
<comment type="subcellular location">
    <subcellularLocation>
        <location evidence="1">Membrane</location>
    </subcellularLocation>
</comment>
<accession>A0A1W1CU58</accession>
<proteinExistence type="inferred from homology"/>
<keyword evidence="6" id="KW-0811">Translocation</keyword>
<evidence type="ECO:0000256" key="6">
    <source>
        <dbReference type="ARBA" id="ARBA00023010"/>
    </source>
</evidence>
<dbReference type="AlphaFoldDB" id="A0A1W1CU58"/>
<dbReference type="InterPro" id="IPR001901">
    <property type="entry name" value="Translocase_SecE/Sec61-g"/>
</dbReference>
<dbReference type="GO" id="GO:0008320">
    <property type="term" value="F:protein transmembrane transporter activity"/>
    <property type="evidence" value="ECO:0007669"/>
    <property type="project" value="InterPro"/>
</dbReference>
<reference evidence="9" key="1">
    <citation type="submission" date="2016-10" db="EMBL/GenBank/DDBJ databases">
        <authorList>
            <person name="de Groot N.N."/>
        </authorList>
    </citation>
    <scope>NUCLEOTIDE SEQUENCE</scope>
</reference>
<evidence type="ECO:0000256" key="8">
    <source>
        <dbReference type="SAM" id="Phobius"/>
    </source>
</evidence>
<evidence type="ECO:0000313" key="9">
    <source>
        <dbReference type="EMBL" id="SFV69418.1"/>
    </source>
</evidence>
<gene>
    <name evidence="9" type="ORF">MNB_SM-5-274</name>
</gene>
<evidence type="ECO:0000256" key="4">
    <source>
        <dbReference type="ARBA" id="ARBA00022927"/>
    </source>
</evidence>
<dbReference type="NCBIfam" id="TIGR00964">
    <property type="entry name" value="secE_bact"/>
    <property type="match status" value="1"/>
</dbReference>